<dbReference type="Proteomes" id="UP000177197">
    <property type="component" value="Unassembled WGS sequence"/>
</dbReference>
<organism evidence="5 6">
    <name type="scientific">Candidatus Azambacteria bacterium RIFCSPLOWO2_02_FULL_44_14</name>
    <dbReference type="NCBI Taxonomy" id="1797306"/>
    <lineage>
        <taxon>Bacteria</taxon>
        <taxon>Candidatus Azamiibacteriota</taxon>
    </lineage>
</organism>
<evidence type="ECO:0000256" key="3">
    <source>
        <dbReference type="RuleBase" id="RU000524"/>
    </source>
</evidence>
<protein>
    <recommendedName>
        <fullName evidence="2 3">Single-stranded DNA-binding protein</fullName>
        <shortName evidence="2">SSB</shortName>
    </recommendedName>
</protein>
<feature type="compositionally biased region" description="Polar residues" evidence="4">
    <location>
        <begin position="119"/>
        <end position="128"/>
    </location>
</feature>
<accession>A0A1F5CA12</accession>
<evidence type="ECO:0000313" key="6">
    <source>
        <dbReference type="Proteomes" id="UP000177197"/>
    </source>
</evidence>
<proteinExistence type="inferred from homology"/>
<dbReference type="InterPro" id="IPR000424">
    <property type="entry name" value="Primosome_PriB/ssb"/>
</dbReference>
<dbReference type="AlphaFoldDB" id="A0A1F5CA12"/>
<evidence type="ECO:0000256" key="1">
    <source>
        <dbReference type="ARBA" id="ARBA00023125"/>
    </source>
</evidence>
<comment type="subunit">
    <text evidence="2">Homotetramer.</text>
</comment>
<dbReference type="Pfam" id="PF00436">
    <property type="entry name" value="SSB"/>
    <property type="match status" value="1"/>
</dbReference>
<dbReference type="PANTHER" id="PTHR10302">
    <property type="entry name" value="SINGLE-STRANDED DNA-BINDING PROTEIN"/>
    <property type="match status" value="1"/>
</dbReference>
<comment type="caution">
    <text evidence="2">Lacks conserved residue(s) required for the propagation of feature annotation.</text>
</comment>
<dbReference type="InterPro" id="IPR011344">
    <property type="entry name" value="ssDNA-bd"/>
</dbReference>
<dbReference type="GO" id="GO:0009295">
    <property type="term" value="C:nucleoid"/>
    <property type="evidence" value="ECO:0007669"/>
    <property type="project" value="TreeGrafter"/>
</dbReference>
<dbReference type="InterPro" id="IPR012340">
    <property type="entry name" value="NA-bd_OB-fold"/>
</dbReference>
<evidence type="ECO:0000256" key="4">
    <source>
        <dbReference type="SAM" id="MobiDB-lite"/>
    </source>
</evidence>
<sequence>MNLNKVFILGNLTRDPEMRQTPSGQTVANFGVATNRMWTDPTGNKQSQAEFHNVVIWGRRAEVAKQYLSKGSLVLVEGRLTTRSWQDQSGQKRNRTEIVAENMQLGPRFTNAFSQNRDNYNQEKTSAPSLPEIQLDELETPVNPPTTAAGKAPLEAGAGGLEEEIRVEDIPF</sequence>
<dbReference type="PANTHER" id="PTHR10302:SF27">
    <property type="entry name" value="SINGLE-STRANDED DNA-BINDING PROTEIN"/>
    <property type="match status" value="1"/>
</dbReference>
<evidence type="ECO:0000256" key="2">
    <source>
        <dbReference type="HAMAP-Rule" id="MF_00984"/>
    </source>
</evidence>
<feature type="region of interest" description="Disordered" evidence="4">
    <location>
        <begin position="119"/>
        <end position="172"/>
    </location>
</feature>
<dbReference type="CDD" id="cd04496">
    <property type="entry name" value="SSB_OBF"/>
    <property type="match status" value="1"/>
</dbReference>
<dbReference type="GO" id="GO:0006260">
    <property type="term" value="P:DNA replication"/>
    <property type="evidence" value="ECO:0007669"/>
    <property type="project" value="InterPro"/>
</dbReference>
<dbReference type="Gene3D" id="2.40.50.140">
    <property type="entry name" value="Nucleic acid-binding proteins"/>
    <property type="match status" value="1"/>
</dbReference>
<comment type="caution">
    <text evidence="5">The sequence shown here is derived from an EMBL/GenBank/DDBJ whole genome shotgun (WGS) entry which is preliminary data.</text>
</comment>
<keyword evidence="1 2" id="KW-0238">DNA-binding</keyword>
<evidence type="ECO:0000313" key="5">
    <source>
        <dbReference type="EMBL" id="OGD39706.1"/>
    </source>
</evidence>
<dbReference type="NCBIfam" id="TIGR00621">
    <property type="entry name" value="ssb"/>
    <property type="match status" value="1"/>
</dbReference>
<name>A0A1F5CA12_9BACT</name>
<dbReference type="PROSITE" id="PS50935">
    <property type="entry name" value="SSB"/>
    <property type="match status" value="1"/>
</dbReference>
<dbReference type="GO" id="GO:0003697">
    <property type="term" value="F:single-stranded DNA binding"/>
    <property type="evidence" value="ECO:0007669"/>
    <property type="project" value="UniProtKB-UniRule"/>
</dbReference>
<dbReference type="HAMAP" id="MF_00984">
    <property type="entry name" value="SSB"/>
    <property type="match status" value="1"/>
</dbReference>
<gene>
    <name evidence="5" type="ORF">A3I30_00525</name>
</gene>
<reference evidence="5 6" key="1">
    <citation type="journal article" date="2016" name="Nat. Commun.">
        <title>Thousands of microbial genomes shed light on interconnected biogeochemical processes in an aquifer system.</title>
        <authorList>
            <person name="Anantharaman K."/>
            <person name="Brown C.T."/>
            <person name="Hug L.A."/>
            <person name="Sharon I."/>
            <person name="Castelle C.J."/>
            <person name="Probst A.J."/>
            <person name="Thomas B.C."/>
            <person name="Singh A."/>
            <person name="Wilkins M.J."/>
            <person name="Karaoz U."/>
            <person name="Brodie E.L."/>
            <person name="Williams K.H."/>
            <person name="Hubbard S.S."/>
            <person name="Banfield J.F."/>
        </authorList>
    </citation>
    <scope>NUCLEOTIDE SEQUENCE [LARGE SCALE GENOMIC DNA]</scope>
</reference>
<dbReference type="EMBL" id="MEYV01000020">
    <property type="protein sequence ID" value="OGD39706.1"/>
    <property type="molecule type" value="Genomic_DNA"/>
</dbReference>
<feature type="compositionally biased region" description="Basic and acidic residues" evidence="4">
    <location>
        <begin position="163"/>
        <end position="172"/>
    </location>
</feature>
<dbReference type="SUPFAM" id="SSF50249">
    <property type="entry name" value="Nucleic acid-binding proteins"/>
    <property type="match status" value="1"/>
</dbReference>